<feature type="compositionally biased region" description="Low complexity" evidence="1">
    <location>
        <begin position="182"/>
        <end position="198"/>
    </location>
</feature>
<dbReference type="InterPro" id="IPR032710">
    <property type="entry name" value="NTF2-like_dom_sf"/>
</dbReference>
<dbReference type="Gene3D" id="3.10.450.50">
    <property type="match status" value="1"/>
</dbReference>
<evidence type="ECO:0008006" key="4">
    <source>
        <dbReference type="Google" id="ProtNLM"/>
    </source>
</evidence>
<sequence length="485" mass="52427">MSVATSTLASDTATPPPSQPSHSHTHTHTQPQPSASSQNPTQSQPQPQSISPHLTLQPPLSRRGHGPGLILVVDHYAALSASEKSLDPPPLVKWAEEGFAVVQVMVPGKVGDGEGADGGEFPLERAVEVLRECEGCDFKEGGGVGLISYLTRLPFYIEEAICLSPHISAIISYGSPRPLSSISTSLSTASSDTSTKSLPPQLLHIAGPEEKQRRTSAPLVPDPESSSADQKPPQGPVKTYRYPTAKKDSAWILPADESYHAPSASLAHTRSLSFLKPLLHGPYFDLEAIWDEHCRYEFADRSVAKTMATMVAQPYVNHIPTMTGGIGQAALAAFYRDHFIFANPEDTAMELVSRTVGVDRIVDEFVFSLTHDRQVDWLLPGVPPTGKFLSIPFTSVVGLRGDRLAHEHIHWDQGTALRQVGLLPEWVEWVQPQLQRGEEGDADAAGKRREVRLPVVGAEGAAKLVDEGVGESNGLMGEGWGVREV</sequence>
<protein>
    <recommendedName>
        <fullName evidence="4">NTF2-like protein</fullName>
    </recommendedName>
</protein>
<evidence type="ECO:0000313" key="3">
    <source>
        <dbReference type="Proteomes" id="UP000799291"/>
    </source>
</evidence>
<proteinExistence type="predicted"/>
<evidence type="ECO:0000256" key="1">
    <source>
        <dbReference type="SAM" id="MobiDB-lite"/>
    </source>
</evidence>
<dbReference type="PANTHER" id="PTHR38436:SF3">
    <property type="entry name" value="CARBOXYMETHYLENEBUTENOLIDASE-RELATED"/>
    <property type="match status" value="1"/>
</dbReference>
<feature type="compositionally biased region" description="Low complexity" evidence="1">
    <location>
        <begin position="28"/>
        <end position="52"/>
    </location>
</feature>
<feature type="region of interest" description="Disordered" evidence="1">
    <location>
        <begin position="182"/>
        <end position="240"/>
    </location>
</feature>
<dbReference type="EMBL" id="MU005586">
    <property type="protein sequence ID" value="KAF2682617.1"/>
    <property type="molecule type" value="Genomic_DNA"/>
</dbReference>
<dbReference type="PANTHER" id="PTHR38436">
    <property type="entry name" value="POLYKETIDE CYCLASE SNOAL-LIKE DOMAIN"/>
    <property type="match status" value="1"/>
</dbReference>
<organism evidence="2 3">
    <name type="scientific">Lentithecium fluviatile CBS 122367</name>
    <dbReference type="NCBI Taxonomy" id="1168545"/>
    <lineage>
        <taxon>Eukaryota</taxon>
        <taxon>Fungi</taxon>
        <taxon>Dikarya</taxon>
        <taxon>Ascomycota</taxon>
        <taxon>Pezizomycotina</taxon>
        <taxon>Dothideomycetes</taxon>
        <taxon>Pleosporomycetidae</taxon>
        <taxon>Pleosporales</taxon>
        <taxon>Massarineae</taxon>
        <taxon>Lentitheciaceae</taxon>
        <taxon>Lentithecium</taxon>
    </lineage>
</organism>
<dbReference type="AlphaFoldDB" id="A0A6G1IWI3"/>
<accession>A0A6G1IWI3</accession>
<dbReference type="InterPro" id="IPR009959">
    <property type="entry name" value="Cyclase_SnoaL-like"/>
</dbReference>
<feature type="region of interest" description="Disordered" evidence="1">
    <location>
        <begin position="1"/>
        <end position="61"/>
    </location>
</feature>
<dbReference type="OrthoDB" id="5440at2759"/>
<evidence type="ECO:0000313" key="2">
    <source>
        <dbReference type="EMBL" id="KAF2682617.1"/>
    </source>
</evidence>
<feature type="compositionally biased region" description="Polar residues" evidence="1">
    <location>
        <begin position="1"/>
        <end position="13"/>
    </location>
</feature>
<keyword evidence="3" id="KW-1185">Reference proteome</keyword>
<dbReference type="SUPFAM" id="SSF54427">
    <property type="entry name" value="NTF2-like"/>
    <property type="match status" value="1"/>
</dbReference>
<name>A0A6G1IWI3_9PLEO</name>
<gene>
    <name evidence="2" type="ORF">K458DRAFT_306646</name>
</gene>
<dbReference type="GO" id="GO:0030638">
    <property type="term" value="P:polyketide metabolic process"/>
    <property type="evidence" value="ECO:0007669"/>
    <property type="project" value="InterPro"/>
</dbReference>
<dbReference type="Proteomes" id="UP000799291">
    <property type="component" value="Unassembled WGS sequence"/>
</dbReference>
<reference evidence="2" key="1">
    <citation type="journal article" date="2020" name="Stud. Mycol.">
        <title>101 Dothideomycetes genomes: a test case for predicting lifestyles and emergence of pathogens.</title>
        <authorList>
            <person name="Haridas S."/>
            <person name="Albert R."/>
            <person name="Binder M."/>
            <person name="Bloem J."/>
            <person name="Labutti K."/>
            <person name="Salamov A."/>
            <person name="Andreopoulos B."/>
            <person name="Baker S."/>
            <person name="Barry K."/>
            <person name="Bills G."/>
            <person name="Bluhm B."/>
            <person name="Cannon C."/>
            <person name="Castanera R."/>
            <person name="Culley D."/>
            <person name="Daum C."/>
            <person name="Ezra D."/>
            <person name="Gonzalez J."/>
            <person name="Henrissat B."/>
            <person name="Kuo A."/>
            <person name="Liang C."/>
            <person name="Lipzen A."/>
            <person name="Lutzoni F."/>
            <person name="Magnuson J."/>
            <person name="Mondo S."/>
            <person name="Nolan M."/>
            <person name="Ohm R."/>
            <person name="Pangilinan J."/>
            <person name="Park H.-J."/>
            <person name="Ramirez L."/>
            <person name="Alfaro M."/>
            <person name="Sun H."/>
            <person name="Tritt A."/>
            <person name="Yoshinaga Y."/>
            <person name="Zwiers L.-H."/>
            <person name="Turgeon B."/>
            <person name="Goodwin S."/>
            <person name="Spatafora J."/>
            <person name="Crous P."/>
            <person name="Grigoriev I."/>
        </authorList>
    </citation>
    <scope>NUCLEOTIDE SEQUENCE</scope>
    <source>
        <strain evidence="2">CBS 122367</strain>
    </source>
</reference>